<protein>
    <recommendedName>
        <fullName evidence="1">DUF6036 domain-containing protein</fullName>
    </recommendedName>
</protein>
<evidence type="ECO:0000313" key="3">
    <source>
        <dbReference type="Proteomes" id="UP000008276"/>
    </source>
</evidence>
<dbReference type="Pfam" id="PF19502">
    <property type="entry name" value="DUF6036"/>
    <property type="match status" value="1"/>
</dbReference>
<sequence length="185" mass="21173">MSKDTNRESRLFHVLEVMATITKELLKYGIKPIIVGGTAVEFYTTGGYNTIDIDVVAPRHDIIAKVLDLYGFKKTTGRHWYNEKYDIAIELPDNVLDGSIDKVLEVDINSEKVYIIGIEDIIIDRLCAYKFWDSKDDGMWAKNMLNIHWNEIDFDYLHETAMKKGVGDVLNVIINAIKSNKTNVE</sequence>
<dbReference type="AlphaFoldDB" id="G2MRZ7"/>
<dbReference type="eggNOG" id="ENOG5030GQP">
    <property type="taxonomic scope" value="Bacteria"/>
</dbReference>
<dbReference type="InterPro" id="IPR043519">
    <property type="entry name" value="NT_sf"/>
</dbReference>
<dbReference type="InterPro" id="IPR045792">
    <property type="entry name" value="DUF6036"/>
</dbReference>
<dbReference type="Proteomes" id="UP000008276">
    <property type="component" value="Chromosome"/>
</dbReference>
<dbReference type="EMBL" id="CP002991">
    <property type="protein sequence ID" value="AEM77743.1"/>
    <property type="molecule type" value="Genomic_DNA"/>
</dbReference>
<gene>
    <name evidence="2" type="ORF">Thewi_0241</name>
</gene>
<organism evidence="2 3">
    <name type="scientific">Thermoanaerobacter wiegelii Rt8.B1</name>
    <dbReference type="NCBI Taxonomy" id="697303"/>
    <lineage>
        <taxon>Bacteria</taxon>
        <taxon>Bacillati</taxon>
        <taxon>Bacillota</taxon>
        <taxon>Clostridia</taxon>
        <taxon>Thermoanaerobacterales</taxon>
        <taxon>Thermoanaerobacteraceae</taxon>
        <taxon>Thermoanaerobacter</taxon>
    </lineage>
</organism>
<evidence type="ECO:0000259" key="1">
    <source>
        <dbReference type="Pfam" id="PF19502"/>
    </source>
</evidence>
<evidence type="ECO:0000313" key="2">
    <source>
        <dbReference type="EMBL" id="AEM77743.1"/>
    </source>
</evidence>
<reference evidence="2 3" key="1">
    <citation type="submission" date="2011-08" db="EMBL/GenBank/DDBJ databases">
        <title>Complete sequence of Thermoanaerobacter wiegelii Rt8.B1.</title>
        <authorList>
            <consortium name="US DOE Joint Genome Institute"/>
            <person name="Lucas S."/>
            <person name="Han J."/>
            <person name="Lapidus A."/>
            <person name="Cheng J.-F."/>
            <person name="Goodwin L."/>
            <person name="Pitluck S."/>
            <person name="Peters L."/>
            <person name="Mikhailova N."/>
            <person name="Zeytun A."/>
            <person name="Daligault H."/>
            <person name="Detter J.C."/>
            <person name="Han C."/>
            <person name="Tapia R."/>
            <person name="Land M."/>
            <person name="Hauser L."/>
            <person name="Kyrpides N."/>
            <person name="Ivanova N."/>
            <person name="Pagani I."/>
            <person name="Hemme C."/>
            <person name="Woyke T."/>
        </authorList>
    </citation>
    <scope>NUCLEOTIDE SEQUENCE [LARGE SCALE GENOMIC DNA]</scope>
    <source>
        <strain evidence="2 3">Rt8.B1</strain>
    </source>
</reference>
<dbReference type="STRING" id="697303.Thewi_0241"/>
<accession>G2MRZ7</accession>
<proteinExistence type="predicted"/>
<dbReference type="KEGG" id="twi:Thewi_0241"/>
<name>G2MRZ7_9THEO</name>
<dbReference type="HOGENOM" id="CLU_106322_1_0_9"/>
<keyword evidence="3" id="KW-1185">Reference proteome</keyword>
<dbReference type="SUPFAM" id="SSF81301">
    <property type="entry name" value="Nucleotidyltransferase"/>
    <property type="match status" value="1"/>
</dbReference>
<feature type="domain" description="DUF6036" evidence="1">
    <location>
        <begin position="10"/>
        <end position="162"/>
    </location>
</feature>
<dbReference type="RefSeq" id="WP_014062118.1">
    <property type="nucleotide sequence ID" value="NC_015958.1"/>
</dbReference>